<dbReference type="RefSeq" id="WP_244654399.1">
    <property type="nucleotide sequence ID" value="NZ_BMHW01000002.1"/>
</dbReference>
<gene>
    <name evidence="2" type="ORF">HNQ72_002219</name>
</gene>
<evidence type="ECO:0000313" key="3">
    <source>
        <dbReference type="Proteomes" id="UP000547879"/>
    </source>
</evidence>
<dbReference type="PANTHER" id="PTHR40257">
    <property type="match status" value="1"/>
</dbReference>
<dbReference type="AlphaFoldDB" id="A0A7X0D0F4"/>
<accession>A0A7X0D0F4</accession>
<reference evidence="2 3" key="1">
    <citation type="submission" date="2020-08" db="EMBL/GenBank/DDBJ databases">
        <title>Genomic Encyclopedia of Type Strains, Phase IV (KMG-IV): sequencing the most valuable type-strain genomes for metagenomic binning, comparative biology and taxonomic classification.</title>
        <authorList>
            <person name="Goeker M."/>
        </authorList>
    </citation>
    <scope>NUCLEOTIDE SEQUENCE [LARGE SCALE GENOMIC DNA]</scope>
    <source>
        <strain evidence="2 3">DSM 100734</strain>
    </source>
</reference>
<protein>
    <submittedName>
        <fullName evidence="2">Uncharacterized protein (DUF1330 family)</fullName>
    </submittedName>
</protein>
<dbReference type="Gene3D" id="3.30.70.100">
    <property type="match status" value="1"/>
</dbReference>
<keyword evidence="3" id="KW-1185">Reference proteome</keyword>
<feature type="domain" description="DUF1330" evidence="1">
    <location>
        <begin position="42"/>
        <end position="110"/>
    </location>
</feature>
<dbReference type="Pfam" id="PF07045">
    <property type="entry name" value="DUF1330"/>
    <property type="match status" value="1"/>
</dbReference>
<dbReference type="InterPro" id="IPR011008">
    <property type="entry name" value="Dimeric_a/b-barrel"/>
</dbReference>
<dbReference type="InterPro" id="IPR010753">
    <property type="entry name" value="DUF1330"/>
</dbReference>
<comment type="caution">
    <text evidence="2">The sequence shown here is derived from an EMBL/GenBank/DDBJ whole genome shotgun (WGS) entry which is preliminary data.</text>
</comment>
<dbReference type="PANTHER" id="PTHR40257:SF1">
    <property type="entry name" value="DUF1330 DOMAIN-CONTAINING PROTEIN"/>
    <property type="match status" value="1"/>
</dbReference>
<dbReference type="SUPFAM" id="SSF54909">
    <property type="entry name" value="Dimeric alpha+beta barrel"/>
    <property type="match status" value="1"/>
</dbReference>
<dbReference type="Proteomes" id="UP000547879">
    <property type="component" value="Unassembled WGS sequence"/>
</dbReference>
<dbReference type="EMBL" id="JACHEG010000002">
    <property type="protein sequence ID" value="MBB6162401.1"/>
    <property type="molecule type" value="Genomic_DNA"/>
</dbReference>
<proteinExistence type="predicted"/>
<organism evidence="2 3">
    <name type="scientific">Rhizobium wenxiniae</name>
    <dbReference type="NCBI Taxonomy" id="1737357"/>
    <lineage>
        <taxon>Bacteria</taxon>
        <taxon>Pseudomonadati</taxon>
        <taxon>Pseudomonadota</taxon>
        <taxon>Alphaproteobacteria</taxon>
        <taxon>Hyphomicrobiales</taxon>
        <taxon>Rhizobiaceae</taxon>
        <taxon>Rhizobium/Agrobacterium group</taxon>
        <taxon>Rhizobium</taxon>
    </lineage>
</organism>
<name>A0A7X0D0F4_9HYPH</name>
<evidence type="ECO:0000259" key="1">
    <source>
        <dbReference type="Pfam" id="PF07045"/>
    </source>
</evidence>
<evidence type="ECO:0000313" key="2">
    <source>
        <dbReference type="EMBL" id="MBB6162401.1"/>
    </source>
</evidence>
<sequence length="130" mass="14183">MFKKDKRMAELSPAAVEAFLSEADDTPIVMLNLINFEPDGGRERYGRYHQMAKPILARFGAQILFGGDGLPVLTAGPAAGWDAAVLVQYPNRSAFKNMIADPEYQEAFKVGISAIADIALQPMKHMSGLI</sequence>